<evidence type="ECO:0000256" key="4">
    <source>
        <dbReference type="ARBA" id="ARBA00022530"/>
    </source>
</evidence>
<dbReference type="Proteomes" id="UP000314980">
    <property type="component" value="Unassembled WGS sequence"/>
</dbReference>
<dbReference type="InterPro" id="IPR036383">
    <property type="entry name" value="TSP1_rpt_sf"/>
</dbReference>
<dbReference type="PROSITE" id="PS51019">
    <property type="entry name" value="REELIN"/>
    <property type="match status" value="1"/>
</dbReference>
<feature type="compositionally biased region" description="Basic and acidic residues" evidence="12">
    <location>
        <begin position="726"/>
        <end position="738"/>
    </location>
</feature>
<dbReference type="Pfam" id="PF00090">
    <property type="entry name" value="TSP_1"/>
    <property type="match status" value="5"/>
</dbReference>
<dbReference type="InterPro" id="IPR038678">
    <property type="entry name" value="Spondin_N_sf"/>
</dbReference>
<feature type="compositionally biased region" description="Polar residues" evidence="12">
    <location>
        <begin position="360"/>
        <end position="371"/>
    </location>
</feature>
<feature type="region of interest" description="Disordered" evidence="12">
    <location>
        <begin position="360"/>
        <end position="379"/>
    </location>
</feature>
<feature type="signal peptide" evidence="13">
    <location>
        <begin position="1"/>
        <end position="29"/>
    </location>
</feature>
<dbReference type="STRING" id="8187.ENSLCAP00010008880"/>
<dbReference type="InterPro" id="IPR051418">
    <property type="entry name" value="Spondin/Thrombospondin_T1"/>
</dbReference>
<keyword evidence="10" id="KW-0325">Glycoprotein</keyword>
<dbReference type="CDD" id="cd08544">
    <property type="entry name" value="Reeler"/>
    <property type="match status" value="1"/>
</dbReference>
<evidence type="ECO:0000256" key="9">
    <source>
        <dbReference type="ARBA" id="ARBA00023157"/>
    </source>
</evidence>
<feature type="domain" description="Reelin" evidence="14">
    <location>
        <begin position="30"/>
        <end position="196"/>
    </location>
</feature>
<keyword evidence="9" id="KW-1015">Disulfide bond</keyword>
<evidence type="ECO:0000256" key="10">
    <source>
        <dbReference type="ARBA" id="ARBA00023180"/>
    </source>
</evidence>
<feature type="chain" id="PRO_5021477733" description="Spondin-1" evidence="13">
    <location>
        <begin position="30"/>
        <end position="808"/>
    </location>
</feature>
<name>A0A4W6CCC0_LATCA</name>
<evidence type="ECO:0000256" key="3">
    <source>
        <dbReference type="ARBA" id="ARBA00022525"/>
    </source>
</evidence>
<evidence type="ECO:0000256" key="13">
    <source>
        <dbReference type="SAM" id="SignalP"/>
    </source>
</evidence>
<dbReference type="GO" id="GO:0007155">
    <property type="term" value="P:cell adhesion"/>
    <property type="evidence" value="ECO:0007669"/>
    <property type="project" value="UniProtKB-KW"/>
</dbReference>
<sequence length="808" mass="90853">MHTMTPTGLHSRVMLLLCFVSTAACNAFAFTEEPSERVGKTDGYCSRILQAQSNRKEGNHEFRLRVEGDPENYQPGSTYRVTLIASSPSYFRGFTLIALKEGTDGGKDEDYTGNFQIIDEEETQFMTNCPPAVTESTPRRRTSIQVFWTAPPSGSGCVVLKASIVQRRTIYFQDEGSLTKRMCEKESLYGDATDKPLLDCCACGTAKYRVTFYGNWSEKIHPKDYPRRANHWSAIIGASHSKNYVLWEYGGFASEGVKQVAELGSPVKMEEEIRQKGDEVLTVIKMKAQWPAWQPLNVRAAPSAEFSVDRTRHLMSFLTMLGPSPDWNVGLSAEDLCTKECGWAQRVVQDLIPWDAGTDSGVTYESPNKPTVPQDKIRPLTSLDHPQSPFYDPEGGAITPVARVVVERIARKGEQCNIVPDNVDDIVADIAQEEKEEDDTPETCIYSNWSPWSACSSATCEKGKRMRQRMLKAQLDLSVPCPHTQDFEPCMGPGCSDEDASTCMMSEWITWSPCSMSCGMGTRSRERYVKQFPDDGSVCTLPTEETENCVVNEECSPSSCLVTEWGEWDVCSATCGLGMKRRERMVKMPPADGSICGAEVLEVEKCMMPECHTIPCMLTPWSDWSDCSVTCGKGLRTRQRMLKSPVELGECTEELEQVEKCMLPECPIDCVMSEWTEWSECNKSCGKGHTIRTRMVKLEPQFGGDTCPETIQRKKCKIRKCNRANSNERKQRKTEQREKRRSKQARVEVASEHPGCKMRPWSSWTECTKLCGGGIQERLMTVKQKFKTAQLSSCKDRKEIRACNVHPC</sequence>
<dbReference type="FunFam" id="2.20.100.10:FF:000034">
    <property type="entry name" value="Spondin-1"/>
    <property type="match status" value="1"/>
</dbReference>
<dbReference type="GO" id="GO:0031012">
    <property type="term" value="C:extracellular matrix"/>
    <property type="evidence" value="ECO:0007669"/>
    <property type="project" value="TreeGrafter"/>
</dbReference>
<comment type="subcellular location">
    <subcellularLocation>
        <location evidence="1">Secreted</location>
        <location evidence="1">Extracellular space</location>
        <location evidence="1">Extracellular matrix</location>
    </subcellularLocation>
</comment>
<dbReference type="Pfam" id="PF19028">
    <property type="entry name" value="TSP1_spondin"/>
    <property type="match status" value="1"/>
</dbReference>
<dbReference type="InterPro" id="IPR042307">
    <property type="entry name" value="Reeler_sf"/>
</dbReference>
<dbReference type="FunFam" id="2.20.100.10:FF:000026">
    <property type="entry name" value="Spondin 1"/>
    <property type="match status" value="1"/>
</dbReference>
<dbReference type="InParanoid" id="A0A4W6CCC0"/>
<proteinExistence type="predicted"/>
<keyword evidence="7" id="KW-0677">Repeat</keyword>
<dbReference type="SUPFAM" id="SSF82895">
    <property type="entry name" value="TSP-1 type 1 repeat"/>
    <property type="match status" value="6"/>
</dbReference>
<dbReference type="NCBIfam" id="NF038123">
    <property type="entry name" value="NF038123_dom"/>
    <property type="match status" value="1"/>
</dbReference>
<evidence type="ECO:0000259" key="15">
    <source>
        <dbReference type="PROSITE" id="PS51020"/>
    </source>
</evidence>
<feature type="region of interest" description="Disordered" evidence="12">
    <location>
        <begin position="723"/>
        <end position="753"/>
    </location>
</feature>
<reference evidence="16" key="3">
    <citation type="submission" date="2025-09" db="UniProtKB">
        <authorList>
            <consortium name="Ensembl"/>
        </authorList>
    </citation>
    <scope>IDENTIFICATION</scope>
</reference>
<reference evidence="17" key="1">
    <citation type="submission" date="2015-09" db="EMBL/GenBank/DDBJ databases">
        <authorList>
            <person name="Sai Rama Sridatta P."/>
        </authorList>
    </citation>
    <scope>NUCLEOTIDE SEQUENCE [LARGE SCALE GENOMIC DNA]</scope>
</reference>
<dbReference type="Pfam" id="PF06468">
    <property type="entry name" value="Spond_N"/>
    <property type="match status" value="1"/>
</dbReference>
<dbReference type="GeneTree" id="ENSGT00940000154910"/>
<keyword evidence="4" id="KW-0272">Extracellular matrix</keyword>
<dbReference type="PANTHER" id="PTHR11311">
    <property type="entry name" value="SPONDIN"/>
    <property type="match status" value="1"/>
</dbReference>
<dbReference type="AlphaFoldDB" id="A0A4W6CCC0"/>
<evidence type="ECO:0000313" key="16">
    <source>
        <dbReference type="Ensembl" id="ENSLCAP00010008880.1"/>
    </source>
</evidence>
<dbReference type="FunFam" id="2.60.40.4060:FF:000002">
    <property type="entry name" value="Spondin-1"/>
    <property type="match status" value="1"/>
</dbReference>
<keyword evidence="3" id="KW-0964">Secreted</keyword>
<dbReference type="InterPro" id="IPR009465">
    <property type="entry name" value="Spondin_N"/>
</dbReference>
<gene>
    <name evidence="16" type="primary">SPON1</name>
</gene>
<evidence type="ECO:0000256" key="7">
    <source>
        <dbReference type="ARBA" id="ARBA00022737"/>
    </source>
</evidence>
<dbReference type="PANTHER" id="PTHR11311:SF16">
    <property type="entry name" value="SPONDIN-1"/>
    <property type="match status" value="1"/>
</dbReference>
<evidence type="ECO:0000256" key="12">
    <source>
        <dbReference type="SAM" id="MobiDB-lite"/>
    </source>
</evidence>
<dbReference type="InterPro" id="IPR044004">
    <property type="entry name" value="TSP1_spondin_dom"/>
</dbReference>
<dbReference type="PROSITE" id="PS50092">
    <property type="entry name" value="TSP1"/>
    <property type="match status" value="6"/>
</dbReference>
<dbReference type="FunFam" id="2.20.100.10:FF:000024">
    <property type="entry name" value="Spondin-1"/>
    <property type="match status" value="1"/>
</dbReference>
<protein>
    <recommendedName>
        <fullName evidence="2">Spondin-1</fullName>
    </recommendedName>
    <alternativeName>
        <fullName evidence="11">F-spondin</fullName>
    </alternativeName>
</protein>
<dbReference type="InterPro" id="IPR002861">
    <property type="entry name" value="Reeler_dom"/>
</dbReference>
<dbReference type="PROSITE" id="PS51020">
    <property type="entry name" value="SPONDIN"/>
    <property type="match status" value="1"/>
</dbReference>
<evidence type="ECO:0000256" key="1">
    <source>
        <dbReference type="ARBA" id="ARBA00004498"/>
    </source>
</evidence>
<dbReference type="GO" id="GO:0046872">
    <property type="term" value="F:metal ion binding"/>
    <property type="evidence" value="ECO:0007669"/>
    <property type="project" value="UniProtKB-KW"/>
</dbReference>
<evidence type="ECO:0000313" key="17">
    <source>
        <dbReference type="Proteomes" id="UP000314980"/>
    </source>
</evidence>
<dbReference type="Gene3D" id="2.60.40.2130">
    <property type="entry name" value="F-spondin domain"/>
    <property type="match status" value="1"/>
</dbReference>
<evidence type="ECO:0000256" key="2">
    <source>
        <dbReference type="ARBA" id="ARBA00019594"/>
    </source>
</evidence>
<dbReference type="Gene3D" id="2.60.40.4060">
    <property type="entry name" value="Reeler domain"/>
    <property type="match status" value="1"/>
</dbReference>
<organism evidence="16 17">
    <name type="scientific">Lates calcarifer</name>
    <name type="common">Barramundi</name>
    <name type="synonym">Holocentrus calcarifer</name>
    <dbReference type="NCBI Taxonomy" id="8187"/>
    <lineage>
        <taxon>Eukaryota</taxon>
        <taxon>Metazoa</taxon>
        <taxon>Chordata</taxon>
        <taxon>Craniata</taxon>
        <taxon>Vertebrata</taxon>
        <taxon>Euteleostomi</taxon>
        <taxon>Actinopterygii</taxon>
        <taxon>Neopterygii</taxon>
        <taxon>Teleostei</taxon>
        <taxon>Neoteleostei</taxon>
        <taxon>Acanthomorphata</taxon>
        <taxon>Carangaria</taxon>
        <taxon>Carangaria incertae sedis</taxon>
        <taxon>Centropomidae</taxon>
        <taxon>Lates</taxon>
    </lineage>
</organism>
<keyword evidence="6 13" id="KW-0732">Signal</keyword>
<dbReference type="Gene3D" id="2.20.100.10">
    <property type="entry name" value="Thrombospondin type-1 (TSP1) repeat"/>
    <property type="match status" value="6"/>
</dbReference>
<dbReference type="FunFam" id="2.20.100.10:FF:000081">
    <property type="entry name" value="Spondin-1"/>
    <property type="match status" value="1"/>
</dbReference>
<evidence type="ECO:0000256" key="6">
    <source>
        <dbReference type="ARBA" id="ARBA00022729"/>
    </source>
</evidence>
<dbReference type="FunFam" id="2.60.40.2130:FF:000001">
    <property type="entry name" value="Spondin 1a"/>
    <property type="match status" value="1"/>
</dbReference>
<keyword evidence="17" id="KW-1185">Reference proteome</keyword>
<dbReference type="FunFam" id="2.20.100.10:FF:000013">
    <property type="entry name" value="Spondin 1a"/>
    <property type="match status" value="2"/>
</dbReference>
<evidence type="ECO:0000256" key="5">
    <source>
        <dbReference type="ARBA" id="ARBA00022723"/>
    </source>
</evidence>
<evidence type="ECO:0000259" key="14">
    <source>
        <dbReference type="PROSITE" id="PS51019"/>
    </source>
</evidence>
<dbReference type="SMART" id="SM00209">
    <property type="entry name" value="TSP1"/>
    <property type="match status" value="6"/>
</dbReference>
<dbReference type="Pfam" id="PF02014">
    <property type="entry name" value="Reeler"/>
    <property type="match status" value="1"/>
</dbReference>
<dbReference type="Ensembl" id="ENSLCAT00010009086.1">
    <property type="protein sequence ID" value="ENSLCAP00010008880.1"/>
    <property type="gene ID" value="ENSLCAG00010004082.1"/>
</dbReference>
<evidence type="ECO:0000256" key="8">
    <source>
        <dbReference type="ARBA" id="ARBA00022889"/>
    </source>
</evidence>
<feature type="domain" description="Spondin" evidence="15">
    <location>
        <begin position="196"/>
        <end position="389"/>
    </location>
</feature>
<dbReference type="InterPro" id="IPR000884">
    <property type="entry name" value="TSP1_rpt"/>
</dbReference>
<keyword evidence="5" id="KW-0479">Metal-binding</keyword>
<reference evidence="16" key="2">
    <citation type="submission" date="2025-08" db="UniProtKB">
        <authorList>
            <consortium name="Ensembl"/>
        </authorList>
    </citation>
    <scope>IDENTIFICATION</scope>
</reference>
<keyword evidence="8" id="KW-0130">Cell adhesion</keyword>
<accession>A0A4W6CCC0</accession>
<evidence type="ECO:0000256" key="11">
    <source>
        <dbReference type="ARBA" id="ARBA00030964"/>
    </source>
</evidence>